<reference evidence="10" key="1">
    <citation type="journal article" date="2019" name="Int. J. Syst. Evol. Microbiol.">
        <title>The Global Catalogue of Microorganisms (GCM) 10K type strain sequencing project: providing services to taxonomists for standard genome sequencing and annotation.</title>
        <authorList>
            <consortium name="The Broad Institute Genomics Platform"/>
            <consortium name="The Broad Institute Genome Sequencing Center for Infectious Disease"/>
            <person name="Wu L."/>
            <person name="Ma J."/>
        </authorList>
    </citation>
    <scope>NUCLEOTIDE SEQUENCE [LARGE SCALE GENOMIC DNA]</scope>
    <source>
        <strain evidence="10">JCM 17342</strain>
    </source>
</reference>
<evidence type="ECO:0000313" key="10">
    <source>
        <dbReference type="Proteomes" id="UP001501747"/>
    </source>
</evidence>
<comment type="similarity">
    <text evidence="1">Belongs to the four-carbon acid sugar kinase family.</text>
</comment>
<dbReference type="InterPro" id="IPR031475">
    <property type="entry name" value="NBD_C"/>
</dbReference>
<evidence type="ECO:0000259" key="7">
    <source>
        <dbReference type="Pfam" id="PF07005"/>
    </source>
</evidence>
<keyword evidence="5" id="KW-0067">ATP-binding</keyword>
<feature type="domain" description="Four-carbon acid sugar kinase N-terminal" evidence="7">
    <location>
        <begin position="19"/>
        <end position="246"/>
    </location>
</feature>
<dbReference type="InterPro" id="IPR042213">
    <property type="entry name" value="NBD_C_sf"/>
</dbReference>
<dbReference type="SUPFAM" id="SSF142764">
    <property type="entry name" value="YgbK-like"/>
    <property type="match status" value="1"/>
</dbReference>
<dbReference type="Pfam" id="PF17042">
    <property type="entry name" value="NBD_C"/>
    <property type="match status" value="1"/>
</dbReference>
<proteinExistence type="inferred from homology"/>
<evidence type="ECO:0000256" key="6">
    <source>
        <dbReference type="ARBA" id="ARBA00023277"/>
    </source>
</evidence>
<keyword evidence="2" id="KW-0808">Transferase</keyword>
<keyword evidence="10" id="KW-1185">Reference proteome</keyword>
<gene>
    <name evidence="9" type="ORF">GCM10022247_32270</name>
</gene>
<evidence type="ECO:0000256" key="2">
    <source>
        <dbReference type="ARBA" id="ARBA00022679"/>
    </source>
</evidence>
<sequence length="424" mass="45037">MTVATHEVFAAAADHRRVVIIDDDPTGTHTASDIDVVLRPDTAAFDAFLRGPRKAVFALSNTRGLPRSTAAAMVSGIVEQARTAAKATGQDVAFLLRGDSALRGHVFPEMEAVAQNTSGLFVPAFLERGRFTRDGVHYISVDGTAVPAADTAFARDSVFGYRSHSIADWVDEVTQGRWKARTVGLDVLRERGYAAVRDALFDAGPHEVVVPDATEHADLETISEGLIAAERSGKSVVTRCGVSFASVRACLRSRTIDEAKLSGRGRLLVICGSVSETSTRQVDALGELANRRIEISTAASIGGCPDMVGELTTRITAELDERGVAMLSTERSEHGGPDTPTMLLDSITEIVSVVANDVDSVIVKGGITSSRVATDGFRARRATVAGQLMPGVPLWLLENRPFVVVPGSVGEDDALRRLVSAFAG</sequence>
<dbReference type="EMBL" id="BAABAL010000009">
    <property type="protein sequence ID" value="GAA4007669.1"/>
    <property type="molecule type" value="Genomic_DNA"/>
</dbReference>
<name>A0ABP7S7G4_9PSEU</name>
<dbReference type="InterPro" id="IPR010737">
    <property type="entry name" value="4-carb_acid_sugar_kinase_N"/>
</dbReference>
<keyword evidence="4 9" id="KW-0418">Kinase</keyword>
<dbReference type="GO" id="GO:0016301">
    <property type="term" value="F:kinase activity"/>
    <property type="evidence" value="ECO:0007669"/>
    <property type="project" value="UniProtKB-KW"/>
</dbReference>
<organism evidence="9 10">
    <name type="scientific">Allokutzneria multivorans</name>
    <dbReference type="NCBI Taxonomy" id="1142134"/>
    <lineage>
        <taxon>Bacteria</taxon>
        <taxon>Bacillati</taxon>
        <taxon>Actinomycetota</taxon>
        <taxon>Actinomycetes</taxon>
        <taxon>Pseudonocardiales</taxon>
        <taxon>Pseudonocardiaceae</taxon>
        <taxon>Allokutzneria</taxon>
    </lineage>
</organism>
<comment type="caution">
    <text evidence="9">The sequence shown here is derived from an EMBL/GenBank/DDBJ whole genome shotgun (WGS) entry which is preliminary data.</text>
</comment>
<dbReference type="Gene3D" id="3.40.50.10840">
    <property type="entry name" value="Putative sugar-binding, N-terminal domain"/>
    <property type="match status" value="1"/>
</dbReference>
<evidence type="ECO:0000256" key="5">
    <source>
        <dbReference type="ARBA" id="ARBA00022840"/>
    </source>
</evidence>
<dbReference type="InterPro" id="IPR037051">
    <property type="entry name" value="4-carb_acid_sugar_kinase_N_sf"/>
</dbReference>
<evidence type="ECO:0000313" key="9">
    <source>
        <dbReference type="EMBL" id="GAA4007669.1"/>
    </source>
</evidence>
<accession>A0ABP7S7G4</accession>
<evidence type="ECO:0000259" key="8">
    <source>
        <dbReference type="Pfam" id="PF17042"/>
    </source>
</evidence>
<evidence type="ECO:0000256" key="1">
    <source>
        <dbReference type="ARBA" id="ARBA00005715"/>
    </source>
</evidence>
<feature type="domain" description="Four-carbon acid sugar kinase nucleotide binding" evidence="8">
    <location>
        <begin position="268"/>
        <end position="415"/>
    </location>
</feature>
<evidence type="ECO:0000256" key="4">
    <source>
        <dbReference type="ARBA" id="ARBA00022777"/>
    </source>
</evidence>
<keyword evidence="6" id="KW-0119">Carbohydrate metabolism</keyword>
<dbReference type="RefSeq" id="WP_344875463.1">
    <property type="nucleotide sequence ID" value="NZ_BAABAL010000009.1"/>
</dbReference>
<protein>
    <submittedName>
        <fullName evidence="9">Four-carbon acid sugar kinase family protein</fullName>
    </submittedName>
</protein>
<dbReference type="Proteomes" id="UP001501747">
    <property type="component" value="Unassembled WGS sequence"/>
</dbReference>
<keyword evidence="3" id="KW-0547">Nucleotide-binding</keyword>
<dbReference type="Gene3D" id="3.40.980.20">
    <property type="entry name" value="Four-carbon acid sugar kinase, nucleotide binding domain"/>
    <property type="match status" value="1"/>
</dbReference>
<dbReference type="Pfam" id="PF07005">
    <property type="entry name" value="SBD_N"/>
    <property type="match status" value="1"/>
</dbReference>
<evidence type="ECO:0000256" key="3">
    <source>
        <dbReference type="ARBA" id="ARBA00022741"/>
    </source>
</evidence>